<protein>
    <submittedName>
        <fullName evidence="5">AraC family transcriptional regulator</fullName>
    </submittedName>
</protein>
<name>A0AAI8C348_9FLAO</name>
<dbReference type="PANTHER" id="PTHR43280">
    <property type="entry name" value="ARAC-FAMILY TRANSCRIPTIONAL REGULATOR"/>
    <property type="match status" value="1"/>
</dbReference>
<accession>A0AAI8C348</accession>
<evidence type="ECO:0000259" key="4">
    <source>
        <dbReference type="PROSITE" id="PS01124"/>
    </source>
</evidence>
<dbReference type="InterPro" id="IPR018060">
    <property type="entry name" value="HTH_AraC"/>
</dbReference>
<organism evidence="5 6">
    <name type="scientific">Myroides odoratimimus</name>
    <dbReference type="NCBI Taxonomy" id="76832"/>
    <lineage>
        <taxon>Bacteria</taxon>
        <taxon>Pseudomonadati</taxon>
        <taxon>Bacteroidota</taxon>
        <taxon>Flavobacteriia</taxon>
        <taxon>Flavobacteriales</taxon>
        <taxon>Flavobacteriaceae</taxon>
        <taxon>Myroides</taxon>
    </lineage>
</organism>
<dbReference type="SUPFAM" id="SSF46689">
    <property type="entry name" value="Homeodomain-like"/>
    <property type="match status" value="1"/>
</dbReference>
<dbReference type="RefSeq" id="WP_041894384.1">
    <property type="nucleotide sequence ID" value="NZ_CP013690.1"/>
</dbReference>
<dbReference type="InterPro" id="IPR009057">
    <property type="entry name" value="Homeodomain-like_sf"/>
</dbReference>
<proteinExistence type="predicted"/>
<feature type="domain" description="HTH araC/xylS-type" evidence="4">
    <location>
        <begin position="184"/>
        <end position="282"/>
    </location>
</feature>
<dbReference type="GO" id="GO:0043565">
    <property type="term" value="F:sequence-specific DNA binding"/>
    <property type="evidence" value="ECO:0007669"/>
    <property type="project" value="InterPro"/>
</dbReference>
<evidence type="ECO:0000256" key="1">
    <source>
        <dbReference type="ARBA" id="ARBA00023015"/>
    </source>
</evidence>
<dbReference type="SMART" id="SM00342">
    <property type="entry name" value="HTH_ARAC"/>
    <property type="match status" value="1"/>
</dbReference>
<evidence type="ECO:0000256" key="3">
    <source>
        <dbReference type="ARBA" id="ARBA00023163"/>
    </source>
</evidence>
<keyword evidence="1" id="KW-0805">Transcription regulation</keyword>
<reference evidence="5 6" key="1">
    <citation type="journal article" date="2016" name="J. Zhejiang Univ. Sci. B">
        <title>Antibiotic resistance mechanisms of Myroides sp.</title>
        <authorList>
            <person name="Hu S."/>
            <person name="Yuan S."/>
            <person name="Qu H."/>
            <person name="Jiang T."/>
            <person name="Zhou Y."/>
            <person name="Wang M."/>
            <person name="Ming D."/>
        </authorList>
    </citation>
    <scope>NUCLEOTIDE SEQUENCE [LARGE SCALE GENOMIC DNA]</scope>
    <source>
        <strain evidence="5 6">PR63039</strain>
    </source>
</reference>
<evidence type="ECO:0000256" key="2">
    <source>
        <dbReference type="ARBA" id="ARBA00023125"/>
    </source>
</evidence>
<dbReference type="GO" id="GO:0003700">
    <property type="term" value="F:DNA-binding transcription factor activity"/>
    <property type="evidence" value="ECO:0007669"/>
    <property type="project" value="InterPro"/>
</dbReference>
<dbReference type="Pfam" id="PF12833">
    <property type="entry name" value="HTH_18"/>
    <property type="match status" value="1"/>
</dbReference>
<gene>
    <name evidence="5" type="ORF">AS202_03525</name>
</gene>
<keyword evidence="2" id="KW-0238">DNA-binding</keyword>
<sequence>MLTSIELKSTYGIEVGRATYLTEDTVPFEQHKDVYQLLWLQKGKVTVTLTTNKKEIKEGDCLFLGKNELFRLTASESYTLYYVQFTDNFYCRTELDSHFLSKCFFFDNTNAINSITLKPEHEVFVQCYFTTLLKLKSKEYSEVHYMLAHNIIERVLLYIMAGHIEKFVSFNKEKLTPLQIQHTVKFNELIKHNIRKERNVHFYAEQMNISIAKLTEVCKEVFGTTPKKIIASAVVNEIKLLLKHTPMTIKEVAFELNFEDVSNFIRFFIKATGLSPKEYRELL</sequence>
<dbReference type="SUPFAM" id="SSF51182">
    <property type="entry name" value="RmlC-like cupins"/>
    <property type="match status" value="1"/>
</dbReference>
<dbReference type="InterPro" id="IPR011051">
    <property type="entry name" value="RmlC_Cupin_sf"/>
</dbReference>
<keyword evidence="3" id="KW-0804">Transcription</keyword>
<dbReference type="KEGG" id="mod:AS202_03525"/>
<dbReference type="Proteomes" id="UP000069030">
    <property type="component" value="Chromosome"/>
</dbReference>
<dbReference type="Gene3D" id="1.10.10.60">
    <property type="entry name" value="Homeodomain-like"/>
    <property type="match status" value="1"/>
</dbReference>
<dbReference type="PROSITE" id="PS01124">
    <property type="entry name" value="HTH_ARAC_FAMILY_2"/>
    <property type="match status" value="1"/>
</dbReference>
<evidence type="ECO:0000313" key="5">
    <source>
        <dbReference type="EMBL" id="ALU25283.1"/>
    </source>
</evidence>
<dbReference type="PANTHER" id="PTHR43280:SF32">
    <property type="entry name" value="TRANSCRIPTIONAL REGULATORY PROTEIN"/>
    <property type="match status" value="1"/>
</dbReference>
<dbReference type="AlphaFoldDB" id="A0AAI8C348"/>
<dbReference type="EMBL" id="CP013690">
    <property type="protein sequence ID" value="ALU25283.1"/>
    <property type="molecule type" value="Genomic_DNA"/>
</dbReference>
<evidence type="ECO:0000313" key="6">
    <source>
        <dbReference type="Proteomes" id="UP000069030"/>
    </source>
</evidence>